<reference evidence="3" key="1">
    <citation type="submission" date="2010-05" db="EMBL/GenBank/DDBJ databases">
        <title>The genome sequence of Magnaporthe poae strain ATCC 64411.</title>
        <authorList>
            <person name="Ma L.-J."/>
            <person name="Dead R."/>
            <person name="Young S."/>
            <person name="Zeng Q."/>
            <person name="Koehrsen M."/>
            <person name="Alvarado L."/>
            <person name="Berlin A."/>
            <person name="Chapman S.B."/>
            <person name="Chen Z."/>
            <person name="Freedman E."/>
            <person name="Gellesch M."/>
            <person name="Goldberg J."/>
            <person name="Griggs A."/>
            <person name="Gujja S."/>
            <person name="Heilman E.R."/>
            <person name="Heiman D."/>
            <person name="Hepburn T."/>
            <person name="Howarth C."/>
            <person name="Jen D."/>
            <person name="Larson L."/>
            <person name="Mehta T."/>
            <person name="Neiman D."/>
            <person name="Pearson M."/>
            <person name="Roberts A."/>
            <person name="Saif S."/>
            <person name="Shea T."/>
            <person name="Shenoy N."/>
            <person name="Sisk P."/>
            <person name="Stolte C."/>
            <person name="Sykes S."/>
            <person name="Walk T."/>
            <person name="White J."/>
            <person name="Yandava C."/>
            <person name="Haas B."/>
            <person name="Nusbaum C."/>
            <person name="Birren B."/>
        </authorList>
    </citation>
    <scope>NUCLEOTIDE SEQUENCE [LARGE SCALE GENOMIC DNA]</scope>
    <source>
        <strain evidence="3">ATCC 64411 / 73-15</strain>
    </source>
</reference>
<evidence type="ECO:0000313" key="2">
    <source>
        <dbReference type="EnsemblFungi" id="MAPG_00777T0"/>
    </source>
</evidence>
<reference evidence="2" key="5">
    <citation type="submission" date="2015-06" db="UniProtKB">
        <authorList>
            <consortium name="EnsemblFungi"/>
        </authorList>
    </citation>
    <scope>IDENTIFICATION</scope>
    <source>
        <strain evidence="2">ATCC 64411</strain>
    </source>
</reference>
<dbReference type="EMBL" id="GL876966">
    <property type="protein sequence ID" value="KLU81693.1"/>
    <property type="molecule type" value="Genomic_DNA"/>
</dbReference>
<name>A0A0C4DLX7_MAGP6</name>
<proteinExistence type="predicted"/>
<reference evidence="1" key="3">
    <citation type="submission" date="2011-03" db="EMBL/GenBank/DDBJ databases">
        <title>Annotation of Magnaporthe poae ATCC 64411.</title>
        <authorList>
            <person name="Ma L.-J."/>
            <person name="Dead R."/>
            <person name="Young S.K."/>
            <person name="Zeng Q."/>
            <person name="Gargeya S."/>
            <person name="Fitzgerald M."/>
            <person name="Haas B."/>
            <person name="Abouelleil A."/>
            <person name="Alvarado L."/>
            <person name="Arachchi H.M."/>
            <person name="Berlin A."/>
            <person name="Brown A."/>
            <person name="Chapman S.B."/>
            <person name="Chen Z."/>
            <person name="Dunbar C."/>
            <person name="Freedman E."/>
            <person name="Gearin G."/>
            <person name="Gellesch M."/>
            <person name="Goldberg J."/>
            <person name="Griggs A."/>
            <person name="Gujja S."/>
            <person name="Heiman D."/>
            <person name="Howarth C."/>
            <person name="Larson L."/>
            <person name="Lui A."/>
            <person name="MacDonald P.J.P."/>
            <person name="Mehta T."/>
            <person name="Montmayeur A."/>
            <person name="Murphy C."/>
            <person name="Neiman D."/>
            <person name="Pearson M."/>
            <person name="Priest M."/>
            <person name="Roberts A."/>
            <person name="Saif S."/>
            <person name="Shea T."/>
            <person name="Shenoy N."/>
            <person name="Sisk P."/>
            <person name="Stolte C."/>
            <person name="Sykes S."/>
            <person name="Yandava C."/>
            <person name="Wortman J."/>
            <person name="Nusbaum C."/>
            <person name="Birren B."/>
        </authorList>
    </citation>
    <scope>NUCLEOTIDE SEQUENCE</scope>
    <source>
        <strain evidence="1">ATCC 64411</strain>
    </source>
</reference>
<protein>
    <submittedName>
        <fullName evidence="1 2">Uncharacterized protein</fullName>
    </submittedName>
</protein>
<keyword evidence="3" id="KW-1185">Reference proteome</keyword>
<dbReference type="Proteomes" id="UP000011715">
    <property type="component" value="Unassembled WGS sequence"/>
</dbReference>
<evidence type="ECO:0000313" key="3">
    <source>
        <dbReference type="Proteomes" id="UP000011715"/>
    </source>
</evidence>
<reference evidence="1" key="2">
    <citation type="submission" date="2010-05" db="EMBL/GenBank/DDBJ databases">
        <title>The Genome Sequence of Magnaporthe poae strain ATCC 64411.</title>
        <authorList>
            <consortium name="The Broad Institute Genome Sequencing Platform"/>
            <consortium name="Broad Institute Genome Sequencing Center for Infectious Disease"/>
            <person name="Ma L.-J."/>
            <person name="Dead R."/>
            <person name="Young S."/>
            <person name="Zeng Q."/>
            <person name="Koehrsen M."/>
            <person name="Alvarado L."/>
            <person name="Berlin A."/>
            <person name="Chapman S.B."/>
            <person name="Chen Z."/>
            <person name="Freedman E."/>
            <person name="Gellesch M."/>
            <person name="Goldberg J."/>
            <person name="Griggs A."/>
            <person name="Gujja S."/>
            <person name="Heilman E.R."/>
            <person name="Heiman D."/>
            <person name="Hepburn T."/>
            <person name="Howarth C."/>
            <person name="Jen D."/>
            <person name="Larson L."/>
            <person name="Mehta T."/>
            <person name="Neiman D."/>
            <person name="Pearson M."/>
            <person name="Roberts A."/>
            <person name="Saif S."/>
            <person name="Shea T."/>
            <person name="Shenoy N."/>
            <person name="Sisk P."/>
            <person name="Stolte C."/>
            <person name="Sykes S."/>
            <person name="Walk T."/>
            <person name="White J."/>
            <person name="Yandava C."/>
            <person name="Haas B."/>
            <person name="Nusbaum C."/>
            <person name="Birren B."/>
        </authorList>
    </citation>
    <scope>NUCLEOTIDE SEQUENCE</scope>
    <source>
        <strain evidence="1">ATCC 64411</strain>
    </source>
</reference>
<dbReference type="VEuPathDB" id="FungiDB:MAPG_00777"/>
<accession>A0A0C4DLX7</accession>
<gene>
    <name evidence="1" type="ORF">MAPG_00777</name>
</gene>
<dbReference type="EnsemblFungi" id="MAPG_00777T0">
    <property type="protein sequence ID" value="MAPG_00777T0"/>
    <property type="gene ID" value="MAPG_00777"/>
</dbReference>
<evidence type="ECO:0000313" key="1">
    <source>
        <dbReference type="EMBL" id="KLU81693.1"/>
    </source>
</evidence>
<dbReference type="EMBL" id="ADBL01000180">
    <property type="status" value="NOT_ANNOTATED_CDS"/>
    <property type="molecule type" value="Genomic_DNA"/>
</dbReference>
<dbReference type="AlphaFoldDB" id="A0A0C4DLX7"/>
<sequence length="199" mass="22053">IGQESKLAKSLNSREEAVKAFDYRVLPACRWMRKNVFHLSALRPEWLPAAQASGRQGRGRGCEARPPFSFFLFLLGAVCCSSKPIGGLLSEANRFRDGIRCRWPFTHEKEEKKKTKTGRDKNARSRASGRSRRCCVFASAWTFCCCFRAPCFCLAATGIGSSSPSHVGLLTTTSTTSCSTPCRRNRDTQMADRCAPSAQ</sequence>
<organism evidence="2 3">
    <name type="scientific">Magnaporthiopsis poae (strain ATCC 64411 / 73-15)</name>
    <name type="common">Kentucky bluegrass fungus</name>
    <name type="synonym">Magnaporthe poae</name>
    <dbReference type="NCBI Taxonomy" id="644358"/>
    <lineage>
        <taxon>Eukaryota</taxon>
        <taxon>Fungi</taxon>
        <taxon>Dikarya</taxon>
        <taxon>Ascomycota</taxon>
        <taxon>Pezizomycotina</taxon>
        <taxon>Sordariomycetes</taxon>
        <taxon>Sordariomycetidae</taxon>
        <taxon>Magnaporthales</taxon>
        <taxon>Magnaporthaceae</taxon>
        <taxon>Magnaporthiopsis</taxon>
    </lineage>
</organism>
<reference evidence="2" key="4">
    <citation type="journal article" date="2015" name="G3 (Bethesda)">
        <title>Genome sequences of three phytopathogenic species of the Magnaporthaceae family of fungi.</title>
        <authorList>
            <person name="Okagaki L.H."/>
            <person name="Nunes C.C."/>
            <person name="Sailsbery J."/>
            <person name="Clay B."/>
            <person name="Brown D."/>
            <person name="John T."/>
            <person name="Oh Y."/>
            <person name="Young N."/>
            <person name="Fitzgerald M."/>
            <person name="Haas B.J."/>
            <person name="Zeng Q."/>
            <person name="Young S."/>
            <person name="Adiconis X."/>
            <person name="Fan L."/>
            <person name="Levin J.Z."/>
            <person name="Mitchell T.K."/>
            <person name="Okubara P.A."/>
            <person name="Farman M.L."/>
            <person name="Kohn L.M."/>
            <person name="Birren B."/>
            <person name="Ma L.-J."/>
            <person name="Dean R.A."/>
        </authorList>
    </citation>
    <scope>NUCLEOTIDE SEQUENCE</scope>
    <source>
        <strain evidence="2">ATCC 64411 / 73-15</strain>
    </source>
</reference>